<dbReference type="EMBL" id="KQ241984">
    <property type="protein sequence ID" value="KNC81877.1"/>
    <property type="molecule type" value="Genomic_DNA"/>
</dbReference>
<evidence type="ECO:0008006" key="7">
    <source>
        <dbReference type="Google" id="ProtNLM"/>
    </source>
</evidence>
<dbReference type="STRING" id="667725.A0A0L0FYF0"/>
<protein>
    <recommendedName>
        <fullName evidence="7">FAD/NAD(P)-binding domain-containing protein</fullName>
    </recommendedName>
</protein>
<dbReference type="PANTHER" id="PTHR42917:SF2">
    <property type="entry name" value="2,4-DIENOYL-COA REDUCTASE [(2E)-ENOYL-COA-PRODUCING]"/>
    <property type="match status" value="1"/>
</dbReference>
<keyword evidence="6" id="KW-1185">Reference proteome</keyword>
<evidence type="ECO:0000256" key="3">
    <source>
        <dbReference type="ARBA" id="ARBA00022643"/>
    </source>
</evidence>
<dbReference type="PANTHER" id="PTHR42917">
    <property type="entry name" value="2,4-DIENOYL-COA REDUCTASE"/>
    <property type="match status" value="1"/>
</dbReference>
<comment type="cofactor">
    <cofactor evidence="1">
        <name>FMN</name>
        <dbReference type="ChEBI" id="CHEBI:58210"/>
    </cofactor>
</comment>
<sequence>MYTLSDRFLLRYNQGVQYKKIDAEGNLHISSKAGDQILEVDNIIICAGQEPNRDLAKLLKDAGMQVYCIGGADVATELDAKRAIDQATRLAADIENISPGEDQYEPQSTLSSKLFEKFAVAA</sequence>
<keyword evidence="2" id="KW-0285">Flavoprotein</keyword>
<dbReference type="RefSeq" id="XP_014155779.1">
    <property type="nucleotide sequence ID" value="XM_014300304.1"/>
</dbReference>
<evidence type="ECO:0000256" key="4">
    <source>
        <dbReference type="ARBA" id="ARBA00023002"/>
    </source>
</evidence>
<evidence type="ECO:0000313" key="5">
    <source>
        <dbReference type="EMBL" id="KNC81877.1"/>
    </source>
</evidence>
<dbReference type="AlphaFoldDB" id="A0A0L0FYF0"/>
<name>A0A0L0FYF0_9EUKA</name>
<reference evidence="5 6" key="1">
    <citation type="submission" date="2011-02" db="EMBL/GenBank/DDBJ databases">
        <title>The Genome Sequence of Sphaeroforma arctica JP610.</title>
        <authorList>
            <consortium name="The Broad Institute Genome Sequencing Platform"/>
            <person name="Russ C."/>
            <person name="Cuomo C."/>
            <person name="Young S.K."/>
            <person name="Zeng Q."/>
            <person name="Gargeya S."/>
            <person name="Alvarado L."/>
            <person name="Berlin A."/>
            <person name="Chapman S.B."/>
            <person name="Chen Z."/>
            <person name="Freedman E."/>
            <person name="Gellesch M."/>
            <person name="Goldberg J."/>
            <person name="Griggs A."/>
            <person name="Gujja S."/>
            <person name="Heilman E."/>
            <person name="Heiman D."/>
            <person name="Howarth C."/>
            <person name="Mehta T."/>
            <person name="Neiman D."/>
            <person name="Pearson M."/>
            <person name="Roberts A."/>
            <person name="Saif S."/>
            <person name="Shea T."/>
            <person name="Shenoy N."/>
            <person name="Sisk P."/>
            <person name="Stolte C."/>
            <person name="Sykes S."/>
            <person name="White J."/>
            <person name="Yandava C."/>
            <person name="Burger G."/>
            <person name="Gray M.W."/>
            <person name="Holland P.W.H."/>
            <person name="King N."/>
            <person name="Lang F.B.F."/>
            <person name="Roger A.J."/>
            <person name="Ruiz-Trillo I."/>
            <person name="Haas B."/>
            <person name="Nusbaum C."/>
            <person name="Birren B."/>
        </authorList>
    </citation>
    <scope>NUCLEOTIDE SEQUENCE [LARGE SCALE GENOMIC DNA]</scope>
    <source>
        <strain evidence="5 6">JP610</strain>
    </source>
</reference>
<dbReference type="GeneID" id="25906327"/>
<dbReference type="Gene3D" id="3.40.50.720">
    <property type="entry name" value="NAD(P)-binding Rossmann-like Domain"/>
    <property type="match status" value="1"/>
</dbReference>
<dbReference type="OrthoDB" id="276546at2759"/>
<accession>A0A0L0FYF0</accession>
<dbReference type="GO" id="GO:0008670">
    <property type="term" value="F:2,4-dienoyl-CoA reductase (NADPH) activity"/>
    <property type="evidence" value="ECO:0007669"/>
    <property type="project" value="TreeGrafter"/>
</dbReference>
<gene>
    <name evidence="5" type="ORF">SARC_05823</name>
</gene>
<dbReference type="GO" id="GO:0033543">
    <property type="term" value="P:fatty acid beta-oxidation, unsaturated, even number, reductase/isomerase pathway"/>
    <property type="evidence" value="ECO:0007669"/>
    <property type="project" value="TreeGrafter"/>
</dbReference>
<keyword evidence="4" id="KW-0560">Oxidoreductase</keyword>
<dbReference type="Proteomes" id="UP000054560">
    <property type="component" value="Unassembled WGS sequence"/>
</dbReference>
<dbReference type="InterPro" id="IPR051793">
    <property type="entry name" value="NADH:flavin_oxidoreductase"/>
</dbReference>
<evidence type="ECO:0000313" key="6">
    <source>
        <dbReference type="Proteomes" id="UP000054560"/>
    </source>
</evidence>
<proteinExistence type="predicted"/>
<organism evidence="5 6">
    <name type="scientific">Sphaeroforma arctica JP610</name>
    <dbReference type="NCBI Taxonomy" id="667725"/>
    <lineage>
        <taxon>Eukaryota</taxon>
        <taxon>Ichthyosporea</taxon>
        <taxon>Ichthyophonida</taxon>
        <taxon>Sphaeroforma</taxon>
    </lineage>
</organism>
<evidence type="ECO:0000256" key="2">
    <source>
        <dbReference type="ARBA" id="ARBA00022630"/>
    </source>
</evidence>
<evidence type="ECO:0000256" key="1">
    <source>
        <dbReference type="ARBA" id="ARBA00001917"/>
    </source>
</evidence>
<keyword evidence="3" id="KW-0288">FMN</keyword>